<evidence type="ECO:0000313" key="1">
    <source>
        <dbReference type="EMBL" id="RIA44038.1"/>
    </source>
</evidence>
<reference evidence="1 2" key="1">
    <citation type="submission" date="2018-08" db="EMBL/GenBank/DDBJ databases">
        <title>Genomic Encyclopedia of Type Strains, Phase IV (KMG-IV): sequencing the most valuable type-strain genomes for metagenomic binning, comparative biology and taxonomic classification.</title>
        <authorList>
            <person name="Goeker M."/>
        </authorList>
    </citation>
    <scope>NUCLEOTIDE SEQUENCE [LARGE SCALE GENOMIC DNA]</scope>
    <source>
        <strain evidence="1 2">DSM 25527</strain>
    </source>
</reference>
<sequence>MSVDALFAEWLQADALFKIVEDAGRLDRWGDSAMTVERASALASKEAAANEGERQLIFFGGPLATEEHLLPGEWRHRRGQVITVTIDRLGYEEGMDVFVLFAQDDLATGLSTVTVLRRL</sequence>
<dbReference type="AlphaFoldDB" id="A0A397P569"/>
<dbReference type="Proteomes" id="UP000266568">
    <property type="component" value="Unassembled WGS sequence"/>
</dbReference>
<proteinExistence type="predicted"/>
<organism evidence="1 2">
    <name type="scientific">Hephaestia caeni</name>
    <dbReference type="NCBI Taxonomy" id="645617"/>
    <lineage>
        <taxon>Bacteria</taxon>
        <taxon>Pseudomonadati</taxon>
        <taxon>Pseudomonadota</taxon>
        <taxon>Alphaproteobacteria</taxon>
        <taxon>Sphingomonadales</taxon>
        <taxon>Sphingomonadaceae</taxon>
        <taxon>Hephaestia</taxon>
    </lineage>
</organism>
<dbReference type="RefSeq" id="WP_119035804.1">
    <property type="nucleotide sequence ID" value="NZ_QXDC01000003.1"/>
</dbReference>
<comment type="caution">
    <text evidence="1">The sequence shown here is derived from an EMBL/GenBank/DDBJ whole genome shotgun (WGS) entry which is preliminary data.</text>
</comment>
<gene>
    <name evidence="1" type="ORF">DFR49_2274</name>
</gene>
<keyword evidence="2" id="KW-1185">Reference proteome</keyword>
<name>A0A397P569_9SPHN</name>
<dbReference type="OrthoDB" id="7595759at2"/>
<accession>A0A397P569</accession>
<evidence type="ECO:0000313" key="2">
    <source>
        <dbReference type="Proteomes" id="UP000266568"/>
    </source>
</evidence>
<protein>
    <submittedName>
        <fullName evidence="1">Uncharacterized protein</fullName>
    </submittedName>
</protein>
<dbReference type="EMBL" id="QXDC01000003">
    <property type="protein sequence ID" value="RIA44038.1"/>
    <property type="molecule type" value="Genomic_DNA"/>
</dbReference>